<reference evidence="2 3" key="1">
    <citation type="submission" date="2022-06" db="EMBL/GenBank/DDBJ databases">
        <title>Halomicroarcula sp. a new haloarchaeum isolate from saline soil.</title>
        <authorList>
            <person name="Strakova D."/>
            <person name="Galisteo C."/>
            <person name="Sanchez-Porro C."/>
            <person name="Ventosa A."/>
        </authorList>
    </citation>
    <scope>NUCLEOTIDE SEQUENCE [LARGE SCALE GENOMIC DNA]</scope>
    <source>
        <strain evidence="2 3">S3CR25-11</strain>
    </source>
</reference>
<name>A0ABU2FTK9_9EURY</name>
<feature type="compositionally biased region" description="Low complexity" evidence="1">
    <location>
        <begin position="109"/>
        <end position="119"/>
    </location>
</feature>
<proteinExistence type="predicted"/>
<sequence>MDRLSSCYFCGGALDVSLSEYPVVPKELQSGDEGPTVVLCPTCRRKLGGVIETVVAATDGPGSGTDAGESADASAFEFEAEETDAGDSDAPDDPGETSDLRTPWEGHPAADAGASPDPGETSDLRTPSEGEPEAGEVSTDLGEEAAEAKPTMTRLEYNKVMRLLQNRPFPVDRGEIREVATSAYDIAPEEFDAVVDAAVERDLIAVENGQFVAPE</sequence>
<accession>A0ABU2FTK9</accession>
<dbReference type="RefSeq" id="WP_310901429.1">
    <property type="nucleotide sequence ID" value="NZ_JAMQOS010000005.1"/>
</dbReference>
<evidence type="ECO:0000313" key="3">
    <source>
        <dbReference type="Proteomes" id="UP001268864"/>
    </source>
</evidence>
<comment type="caution">
    <text evidence="2">The sequence shown here is derived from an EMBL/GenBank/DDBJ whole genome shotgun (WGS) entry which is preliminary data.</text>
</comment>
<feature type="compositionally biased region" description="Acidic residues" evidence="1">
    <location>
        <begin position="79"/>
        <end position="96"/>
    </location>
</feature>
<evidence type="ECO:0000256" key="1">
    <source>
        <dbReference type="SAM" id="MobiDB-lite"/>
    </source>
</evidence>
<evidence type="ECO:0000313" key="2">
    <source>
        <dbReference type="EMBL" id="MDS0283597.1"/>
    </source>
</evidence>
<dbReference type="EMBL" id="JAMQOS010000005">
    <property type="protein sequence ID" value="MDS0283597.1"/>
    <property type="molecule type" value="Genomic_DNA"/>
</dbReference>
<gene>
    <name evidence="2" type="ORF">NDI86_15830</name>
</gene>
<protein>
    <submittedName>
        <fullName evidence="2">Uncharacterized protein</fullName>
    </submittedName>
</protein>
<organism evidence="2 3">
    <name type="scientific">Haloarcula onubensis</name>
    <dbReference type="NCBI Taxonomy" id="2950539"/>
    <lineage>
        <taxon>Archaea</taxon>
        <taxon>Methanobacteriati</taxon>
        <taxon>Methanobacteriota</taxon>
        <taxon>Stenosarchaea group</taxon>
        <taxon>Halobacteria</taxon>
        <taxon>Halobacteriales</taxon>
        <taxon>Haloarculaceae</taxon>
        <taxon>Haloarcula</taxon>
    </lineage>
</organism>
<keyword evidence="3" id="KW-1185">Reference proteome</keyword>
<dbReference type="Proteomes" id="UP001268864">
    <property type="component" value="Unassembled WGS sequence"/>
</dbReference>
<feature type="region of interest" description="Disordered" evidence="1">
    <location>
        <begin position="79"/>
        <end position="149"/>
    </location>
</feature>